<dbReference type="EMBL" id="OX596109">
    <property type="protein sequence ID" value="CAN0268427.1"/>
    <property type="molecule type" value="Genomic_DNA"/>
</dbReference>
<evidence type="ECO:0000313" key="1">
    <source>
        <dbReference type="EMBL" id="CAN0268427.1"/>
    </source>
</evidence>
<protein>
    <submittedName>
        <fullName evidence="1">Uncharacterized protein</fullName>
    </submittedName>
</protein>
<accession>A0AC59Z6U9</accession>
<name>A0AC59Z6U9_RANTA</name>
<gene>
    <name evidence="1" type="ORF">MRATA1EN22A_LOCUS14629</name>
</gene>
<proteinExistence type="predicted"/>
<reference evidence="1" key="1">
    <citation type="submission" date="2023-05" db="EMBL/GenBank/DDBJ databases">
        <authorList>
            <consortium name="ELIXIR-Norway"/>
        </authorList>
    </citation>
    <scope>NUCLEOTIDE SEQUENCE</scope>
</reference>
<evidence type="ECO:0000313" key="2">
    <source>
        <dbReference type="Proteomes" id="UP001162501"/>
    </source>
</evidence>
<organism evidence="1 2">
    <name type="scientific">Rangifer tarandus platyrhynchus</name>
    <name type="common">Svalbard reindeer</name>
    <dbReference type="NCBI Taxonomy" id="3082113"/>
    <lineage>
        <taxon>Eukaryota</taxon>
        <taxon>Metazoa</taxon>
        <taxon>Chordata</taxon>
        <taxon>Craniata</taxon>
        <taxon>Vertebrata</taxon>
        <taxon>Euteleostomi</taxon>
        <taxon>Mammalia</taxon>
        <taxon>Eutheria</taxon>
        <taxon>Laurasiatheria</taxon>
        <taxon>Artiodactyla</taxon>
        <taxon>Ruminantia</taxon>
        <taxon>Pecora</taxon>
        <taxon>Cervidae</taxon>
        <taxon>Odocoileinae</taxon>
        <taxon>Rangifer</taxon>
    </lineage>
</organism>
<reference evidence="1" key="2">
    <citation type="submission" date="2025-03" db="EMBL/GenBank/DDBJ databases">
        <authorList>
            <consortium name="ELIXIR-Norway"/>
            <consortium name="Elixir Norway"/>
        </authorList>
    </citation>
    <scope>NUCLEOTIDE SEQUENCE</scope>
</reference>
<dbReference type="Proteomes" id="UP001162501">
    <property type="component" value="Chromosome 25"/>
</dbReference>
<sequence>MGKLGLRVTEPGAHNLCLQTLSPALPHIVPAHHEPRSQLVRVPSQNPSHHARVGGLQRDRCRGGKQGLAGPRQVYHFFHLFVHPFIHSFIHHHGDATSDQGSQGISAAGQGLSTGDNLPEAKAQSFPDPKVFPGPGLETALKAGCCPLVASVHLRPT</sequence>